<protein>
    <submittedName>
        <fullName evidence="3">Alpha-1,2-fucosyltransferase</fullName>
    </submittedName>
</protein>
<name>A0A9D1JZ42_9BACT</name>
<dbReference type="PANTHER" id="PTHR11927">
    <property type="entry name" value="GALACTOSIDE 2-L-FUCOSYLTRANSFERASE"/>
    <property type="match status" value="1"/>
</dbReference>
<dbReference type="GO" id="GO:0008107">
    <property type="term" value="F:galactoside 2-alpha-L-fucosyltransferase activity"/>
    <property type="evidence" value="ECO:0007669"/>
    <property type="project" value="InterPro"/>
</dbReference>
<dbReference type="Proteomes" id="UP000886865">
    <property type="component" value="Unassembled WGS sequence"/>
</dbReference>
<organism evidence="3 4">
    <name type="scientific">Candidatus Galligastranaerophilus intestinavium</name>
    <dbReference type="NCBI Taxonomy" id="2840836"/>
    <lineage>
        <taxon>Bacteria</taxon>
        <taxon>Candidatus Galligastranaerophilus</taxon>
    </lineage>
</organism>
<evidence type="ECO:0000313" key="4">
    <source>
        <dbReference type="Proteomes" id="UP000886865"/>
    </source>
</evidence>
<evidence type="ECO:0000256" key="2">
    <source>
        <dbReference type="ARBA" id="ARBA00022679"/>
    </source>
</evidence>
<reference evidence="3" key="1">
    <citation type="submission" date="2020-10" db="EMBL/GenBank/DDBJ databases">
        <authorList>
            <person name="Gilroy R."/>
        </authorList>
    </citation>
    <scope>NUCLEOTIDE SEQUENCE</scope>
    <source>
        <strain evidence="3">CHK152-2871</strain>
    </source>
</reference>
<gene>
    <name evidence="3" type="ORF">IAA86_06250</name>
</gene>
<keyword evidence="1" id="KW-0328">Glycosyltransferase</keyword>
<keyword evidence="2" id="KW-0808">Transferase</keyword>
<comment type="caution">
    <text evidence="3">The sequence shown here is derived from an EMBL/GenBank/DDBJ whole genome shotgun (WGS) entry which is preliminary data.</text>
</comment>
<dbReference type="AlphaFoldDB" id="A0A9D1JZ42"/>
<reference evidence="3" key="2">
    <citation type="journal article" date="2021" name="PeerJ">
        <title>Extensive microbial diversity within the chicken gut microbiome revealed by metagenomics and culture.</title>
        <authorList>
            <person name="Gilroy R."/>
            <person name="Ravi A."/>
            <person name="Getino M."/>
            <person name="Pursley I."/>
            <person name="Horton D.L."/>
            <person name="Alikhan N.F."/>
            <person name="Baker D."/>
            <person name="Gharbi K."/>
            <person name="Hall N."/>
            <person name="Watson M."/>
            <person name="Adriaenssens E.M."/>
            <person name="Foster-Nyarko E."/>
            <person name="Jarju S."/>
            <person name="Secka A."/>
            <person name="Antonio M."/>
            <person name="Oren A."/>
            <person name="Chaudhuri R.R."/>
            <person name="La Ragione R."/>
            <person name="Hildebrand F."/>
            <person name="Pallen M.J."/>
        </authorList>
    </citation>
    <scope>NUCLEOTIDE SEQUENCE</scope>
    <source>
        <strain evidence="3">CHK152-2871</strain>
    </source>
</reference>
<evidence type="ECO:0000256" key="1">
    <source>
        <dbReference type="ARBA" id="ARBA00022676"/>
    </source>
</evidence>
<dbReference type="EMBL" id="DVJQ01000050">
    <property type="protein sequence ID" value="HIS74603.1"/>
    <property type="molecule type" value="Genomic_DNA"/>
</dbReference>
<dbReference type="GO" id="GO:0005975">
    <property type="term" value="P:carbohydrate metabolic process"/>
    <property type="evidence" value="ECO:0007669"/>
    <property type="project" value="InterPro"/>
</dbReference>
<dbReference type="PANTHER" id="PTHR11927:SF9">
    <property type="entry name" value="L-FUCOSYLTRANSFERASE"/>
    <property type="match status" value="1"/>
</dbReference>
<evidence type="ECO:0000313" key="3">
    <source>
        <dbReference type="EMBL" id="HIS74603.1"/>
    </source>
</evidence>
<dbReference type="Pfam" id="PF01531">
    <property type="entry name" value="Glyco_transf_11"/>
    <property type="match status" value="1"/>
</dbReference>
<proteinExistence type="predicted"/>
<accession>A0A9D1JZ42</accession>
<dbReference type="CDD" id="cd11301">
    <property type="entry name" value="Fut1_Fut2_like"/>
    <property type="match status" value="1"/>
</dbReference>
<dbReference type="InterPro" id="IPR002516">
    <property type="entry name" value="Glyco_trans_11"/>
</dbReference>
<dbReference type="GO" id="GO:0016020">
    <property type="term" value="C:membrane"/>
    <property type="evidence" value="ECO:0007669"/>
    <property type="project" value="InterPro"/>
</dbReference>
<sequence>MDKIITNLIGGVGNQMFQYAIGYVVAKNANLPLFADLSSYDTYTVRKYELEKFGFKINVANQNDIAKLNKKHFFRKTLYKDKKKTFYPEILKIRHAAYLKGYWQSEKYFLHLRKEILELFEFRNFDFIQNKNILDEIKKSNSISINLRLGDYLNNEENRKIYFLCTKEYYKKAIEHMCKCSENPKFFVFSDEITKAAEFLPDNYTYTFVDSANWQEDMYFMKNCKHNIVANSSFSWWAAWLNQNENKRVVSPSKWLNKYSGISDKDMIPDSWVKIEV</sequence>